<gene>
    <name evidence="3" type="ORF">G5B37_14210</name>
</gene>
<evidence type="ECO:0000313" key="4">
    <source>
        <dbReference type="Proteomes" id="UP000505306"/>
    </source>
</evidence>
<name>A0A6G6GQ43_9FLAO</name>
<evidence type="ECO:0000256" key="1">
    <source>
        <dbReference type="SAM" id="SignalP"/>
    </source>
</evidence>
<proteinExistence type="predicted"/>
<sequence length="528" mass="59540">MFALTNHIYKIFILLLLPSLVFAQSKAVVVGDETKVDYHENRYAFIVGNDHYTDKKVSTLTSCRLDAQRVAAFLASDSGFSLSEEKTTVLLDATKTQFISLFNHFLSSITLPEKSTLYFYYSGHGLPGSIVPTDFNTEDPTSLISYDWVISEIEKRGIEAKVYIIDACYAGSILDTKTFDGYNEAFKNAFSAKNTSKTIAFTATTAFRVTPAGKHESLFTKYLLNALTQEATDTNVDAIISAGELFKAIEKELGVSNAPQFTGAVDFPMGSSGRDISAEKNTYQKRESENNEIGLQSILDWRKFVEDNQHNQKLLLTIIDALEAKDNTIAKAKLGFMYRKGLGVKKDEQKALTYLIPAAYENNSFAQYNLGYMYSKGIEFDMSKSKAFSYYKMAAANGDPFAQHNLGSYFYQRYRIDKGENLEKALYWYLKSAKQQLPESQTALGILYTKLSKTARNKNEQQQFEKLALSYYKKAAQQDFGYGQYQLARHYSTMENSSEAVSQATFWFKESCSNKYLRACTALLQSID</sequence>
<evidence type="ECO:0000313" key="3">
    <source>
        <dbReference type="EMBL" id="QIE60672.1"/>
    </source>
</evidence>
<dbReference type="AlphaFoldDB" id="A0A6G6GQ43"/>
<keyword evidence="4" id="KW-1185">Reference proteome</keyword>
<dbReference type="RefSeq" id="WP_164680683.1">
    <property type="nucleotide sequence ID" value="NZ_CP049057.1"/>
</dbReference>
<organism evidence="3 4">
    <name type="scientific">Rasiella rasia</name>
    <dbReference type="NCBI Taxonomy" id="2744027"/>
    <lineage>
        <taxon>Bacteria</taxon>
        <taxon>Pseudomonadati</taxon>
        <taxon>Bacteroidota</taxon>
        <taxon>Flavobacteriia</taxon>
        <taxon>Flavobacteriales</taxon>
        <taxon>Flavobacteriaceae</taxon>
        <taxon>Rasiella</taxon>
    </lineage>
</organism>
<dbReference type="SUPFAM" id="SSF81901">
    <property type="entry name" value="HCP-like"/>
    <property type="match status" value="1"/>
</dbReference>
<dbReference type="GO" id="GO:0004197">
    <property type="term" value="F:cysteine-type endopeptidase activity"/>
    <property type="evidence" value="ECO:0007669"/>
    <property type="project" value="InterPro"/>
</dbReference>
<feature type="domain" description="Peptidase C14 caspase" evidence="2">
    <location>
        <begin position="42"/>
        <end position="253"/>
    </location>
</feature>
<dbReference type="Pfam" id="PF08238">
    <property type="entry name" value="Sel1"/>
    <property type="match status" value="4"/>
</dbReference>
<dbReference type="Pfam" id="PF00656">
    <property type="entry name" value="Peptidase_C14"/>
    <property type="match status" value="1"/>
</dbReference>
<dbReference type="KEGG" id="mgel:G5B37_14210"/>
<dbReference type="InterPro" id="IPR011600">
    <property type="entry name" value="Pept_C14_caspase"/>
</dbReference>
<accession>A0A6G6GQ43</accession>
<dbReference type="InterPro" id="IPR029030">
    <property type="entry name" value="Caspase-like_dom_sf"/>
</dbReference>
<keyword evidence="1" id="KW-0732">Signal</keyword>
<feature type="chain" id="PRO_5026232392" description="Peptidase C14 caspase domain-containing protein" evidence="1">
    <location>
        <begin position="24"/>
        <end position="528"/>
    </location>
</feature>
<evidence type="ECO:0000259" key="2">
    <source>
        <dbReference type="Pfam" id="PF00656"/>
    </source>
</evidence>
<dbReference type="InterPro" id="IPR011990">
    <property type="entry name" value="TPR-like_helical_dom_sf"/>
</dbReference>
<dbReference type="GO" id="GO:0006508">
    <property type="term" value="P:proteolysis"/>
    <property type="evidence" value="ECO:0007669"/>
    <property type="project" value="InterPro"/>
</dbReference>
<protein>
    <recommendedName>
        <fullName evidence="2">Peptidase C14 caspase domain-containing protein</fullName>
    </recommendedName>
</protein>
<reference evidence="3 4" key="1">
    <citation type="submission" date="2020-02" db="EMBL/GenBank/DDBJ databases">
        <title>Complete genome sequence of Flavobacteriaceae bacterium.</title>
        <authorList>
            <person name="Kim S.-J."/>
            <person name="Kim Y.-S."/>
            <person name="Kim K.-H."/>
        </authorList>
    </citation>
    <scope>NUCLEOTIDE SEQUENCE [LARGE SCALE GENOMIC DNA]</scope>
    <source>
        <strain evidence="3 4">RR4-40</strain>
    </source>
</reference>
<dbReference type="InterPro" id="IPR006597">
    <property type="entry name" value="Sel1-like"/>
</dbReference>
<dbReference type="PANTHER" id="PTHR11102:SF160">
    <property type="entry name" value="ERAD-ASSOCIATED E3 UBIQUITIN-PROTEIN LIGASE COMPONENT HRD3"/>
    <property type="match status" value="1"/>
</dbReference>
<dbReference type="PANTHER" id="PTHR11102">
    <property type="entry name" value="SEL-1-LIKE PROTEIN"/>
    <property type="match status" value="1"/>
</dbReference>
<dbReference type="Gene3D" id="3.40.50.1460">
    <property type="match status" value="1"/>
</dbReference>
<dbReference type="InterPro" id="IPR050767">
    <property type="entry name" value="Sel1_AlgK"/>
</dbReference>
<dbReference type="EMBL" id="CP049057">
    <property type="protein sequence ID" value="QIE60672.1"/>
    <property type="molecule type" value="Genomic_DNA"/>
</dbReference>
<dbReference type="Proteomes" id="UP000505306">
    <property type="component" value="Chromosome"/>
</dbReference>
<dbReference type="SMART" id="SM00671">
    <property type="entry name" value="SEL1"/>
    <property type="match status" value="5"/>
</dbReference>
<feature type="signal peptide" evidence="1">
    <location>
        <begin position="1"/>
        <end position="23"/>
    </location>
</feature>
<dbReference type="Gene3D" id="1.25.40.10">
    <property type="entry name" value="Tetratricopeptide repeat domain"/>
    <property type="match status" value="1"/>
</dbReference>
<dbReference type="SUPFAM" id="SSF52129">
    <property type="entry name" value="Caspase-like"/>
    <property type="match status" value="1"/>
</dbReference>